<dbReference type="STRING" id="1161099.SAMN05444817_103169"/>
<keyword evidence="3" id="KW-0540">Nuclease</keyword>
<dbReference type="PANTHER" id="PTHR34039:SF1">
    <property type="entry name" value="UPF0102 PROTEIN YRAN"/>
    <property type="match status" value="1"/>
</dbReference>
<evidence type="ECO:0000313" key="3">
    <source>
        <dbReference type="EMBL" id="SIS43366.1"/>
    </source>
</evidence>
<proteinExistence type="inferred from homology"/>
<dbReference type="PANTHER" id="PTHR34039">
    <property type="entry name" value="UPF0102 PROTEIN YRAN"/>
    <property type="match status" value="1"/>
</dbReference>
<dbReference type="AlphaFoldDB" id="A0A1N7J289"/>
<dbReference type="GO" id="GO:0003676">
    <property type="term" value="F:nucleic acid binding"/>
    <property type="evidence" value="ECO:0007669"/>
    <property type="project" value="InterPro"/>
</dbReference>
<comment type="similarity">
    <text evidence="1 2">Belongs to the UPF0102 family.</text>
</comment>
<dbReference type="HAMAP" id="MF_00048">
    <property type="entry name" value="UPF0102"/>
    <property type="match status" value="1"/>
</dbReference>
<sequence length="134" mass="14751">MPVKQDNRDQYMLGVCGESSAAAWYEEMGYEIVQLRYRARDGEIDVIARSPGGAIVFAEVKTRRSTSFGAAEAVTPAKLRRIRAAAVQWLCEREKNGGADNGAYSDVRFDVVEVIFDGVNVSCRMYQGVDDGAC</sequence>
<dbReference type="CDD" id="cd20736">
    <property type="entry name" value="PoNe_Nuclease"/>
    <property type="match status" value="1"/>
</dbReference>
<dbReference type="InterPro" id="IPR003509">
    <property type="entry name" value="UPF0102_YraN-like"/>
</dbReference>
<dbReference type="GO" id="GO:0004519">
    <property type="term" value="F:endonuclease activity"/>
    <property type="evidence" value="ECO:0007669"/>
    <property type="project" value="UniProtKB-KW"/>
</dbReference>
<name>A0A1N7J289_9CORY</name>
<keyword evidence="3" id="KW-0378">Hydrolase</keyword>
<keyword evidence="4" id="KW-1185">Reference proteome</keyword>
<dbReference type="Proteomes" id="UP000186292">
    <property type="component" value="Unassembled WGS sequence"/>
</dbReference>
<protein>
    <recommendedName>
        <fullName evidence="2">UPF0102 protein SAMN05444817_103169</fullName>
    </recommendedName>
</protein>
<evidence type="ECO:0000313" key="4">
    <source>
        <dbReference type="Proteomes" id="UP000186292"/>
    </source>
</evidence>
<dbReference type="NCBIfam" id="NF009154">
    <property type="entry name" value="PRK12497.3-3"/>
    <property type="match status" value="1"/>
</dbReference>
<gene>
    <name evidence="3" type="ORF">SAMN05444817_103169</name>
</gene>
<accession>A0A1N7J289</accession>
<dbReference type="Gene3D" id="3.40.1350.10">
    <property type="match status" value="1"/>
</dbReference>
<evidence type="ECO:0000256" key="1">
    <source>
        <dbReference type="ARBA" id="ARBA00006738"/>
    </source>
</evidence>
<dbReference type="SUPFAM" id="SSF52980">
    <property type="entry name" value="Restriction endonuclease-like"/>
    <property type="match status" value="1"/>
</dbReference>
<dbReference type="OrthoDB" id="9794876at2"/>
<keyword evidence="3" id="KW-0255">Endonuclease</keyword>
<dbReference type="InterPro" id="IPR011335">
    <property type="entry name" value="Restrct_endonuc-II-like"/>
</dbReference>
<dbReference type="RefSeq" id="WP_076598781.1">
    <property type="nucleotide sequence ID" value="NZ_CP046976.1"/>
</dbReference>
<reference evidence="4" key="1">
    <citation type="submission" date="2017-01" db="EMBL/GenBank/DDBJ databases">
        <authorList>
            <person name="Varghese N."/>
            <person name="Submissions S."/>
        </authorList>
    </citation>
    <scope>NUCLEOTIDE SEQUENCE [LARGE SCALE GENOMIC DNA]</scope>
    <source>
        <strain evidence="4">DSM 44531</strain>
    </source>
</reference>
<dbReference type="InterPro" id="IPR011856">
    <property type="entry name" value="tRNA_endonuc-like_dom_sf"/>
</dbReference>
<organism evidence="3 4">
    <name type="scientific">Corynebacterium appendicis CIP 107643</name>
    <dbReference type="NCBI Taxonomy" id="1161099"/>
    <lineage>
        <taxon>Bacteria</taxon>
        <taxon>Bacillati</taxon>
        <taxon>Actinomycetota</taxon>
        <taxon>Actinomycetes</taxon>
        <taxon>Mycobacteriales</taxon>
        <taxon>Corynebacteriaceae</taxon>
        <taxon>Corynebacterium</taxon>
    </lineage>
</organism>
<dbReference type="EMBL" id="FTOF01000003">
    <property type="protein sequence ID" value="SIS43366.1"/>
    <property type="molecule type" value="Genomic_DNA"/>
</dbReference>
<evidence type="ECO:0000256" key="2">
    <source>
        <dbReference type="HAMAP-Rule" id="MF_00048"/>
    </source>
</evidence>
<dbReference type="Pfam" id="PF02021">
    <property type="entry name" value="UPF0102"/>
    <property type="match status" value="1"/>
</dbReference>